<evidence type="ECO:0000259" key="6">
    <source>
        <dbReference type="SMART" id="SM00955"/>
    </source>
</evidence>
<dbReference type="SUPFAM" id="SSF50249">
    <property type="entry name" value="Nucleic acid-binding proteins"/>
    <property type="match status" value="2"/>
</dbReference>
<dbReference type="Gene3D" id="2.40.50.140">
    <property type="entry name" value="Nucleic acid-binding proteins"/>
    <property type="match status" value="1"/>
</dbReference>
<dbReference type="GO" id="GO:0004519">
    <property type="term" value="F:endonuclease activity"/>
    <property type="evidence" value="ECO:0007669"/>
    <property type="project" value="TreeGrafter"/>
</dbReference>
<dbReference type="GO" id="GO:0000176">
    <property type="term" value="C:nuclear exosome (RNase complex)"/>
    <property type="evidence" value="ECO:0007669"/>
    <property type="project" value="TreeGrafter"/>
</dbReference>
<keyword evidence="3" id="KW-0271">Exosome</keyword>
<evidence type="ECO:0000313" key="8">
    <source>
        <dbReference type="Proteomes" id="UP001152888"/>
    </source>
</evidence>
<evidence type="ECO:0000256" key="3">
    <source>
        <dbReference type="ARBA" id="ARBA00022835"/>
    </source>
</evidence>
<dbReference type="InterPro" id="IPR012340">
    <property type="entry name" value="NA-bd_OB-fold"/>
</dbReference>
<evidence type="ECO:0000256" key="5">
    <source>
        <dbReference type="SAM" id="MobiDB-lite"/>
    </source>
</evidence>
<keyword evidence="4" id="KW-0539">Nucleus</keyword>
<evidence type="ECO:0000313" key="7">
    <source>
        <dbReference type="EMBL" id="CAH1972586.1"/>
    </source>
</evidence>
<evidence type="ECO:0000256" key="1">
    <source>
        <dbReference type="ARBA" id="ARBA00004123"/>
    </source>
</evidence>
<accession>A0A9P0KF42</accession>
<feature type="region of interest" description="Disordered" evidence="5">
    <location>
        <begin position="407"/>
        <end position="442"/>
    </location>
</feature>
<dbReference type="PANTHER" id="PTHR23355:SF35">
    <property type="entry name" value="EXOSOME COMPLEX EXONUCLEASE RRP44"/>
    <property type="match status" value="1"/>
</dbReference>
<dbReference type="FunFam" id="2.40.50.140:FF:000125">
    <property type="entry name" value="exosome complex exonuclease RRP44 isoform X1"/>
    <property type="match status" value="1"/>
</dbReference>
<keyword evidence="8" id="KW-1185">Reference proteome</keyword>
<name>A0A9P0KF42_ACAOB</name>
<protein>
    <recommendedName>
        <fullName evidence="6">RNB domain-containing protein</fullName>
    </recommendedName>
</protein>
<proteinExistence type="predicted"/>
<dbReference type="EMBL" id="CAKOFQ010006800">
    <property type="protein sequence ID" value="CAH1972586.1"/>
    <property type="molecule type" value="Genomic_DNA"/>
</dbReference>
<dbReference type="Proteomes" id="UP001152888">
    <property type="component" value="Unassembled WGS sequence"/>
</dbReference>
<sequence>MPLQVPDLLSSNLCSLRGGEERFAFSCIWEIDKNANILNTRFHKSIIKSKVAMTYEEAQMTIDDKSKNDNIAKSLRYLNMLAKILKKRRLENGALVLASPEVKIMMDSETMEPLDIEVKKMFQTMSMVEEFMLLANISVAEKILQDFPECACLRRHPVPPSSNFDPLIKAGRHLGLEIKIDSGKDLAKSLDDAVKPDNPYLNTMLRILATRCMLQAVYFASGTLQKEDYFHYGLAVPLYTHFTSPIRRYADIIVHRLLAVSCGADATYAVLLDKSKTNEICQNLNYRNRMAQYAGRASIAFNTHLFFKGKLQDEQGYILYVRKNALQVLIPRYGLESTLYLARKGESSNIFEYNEEDQTQRAKDVVLHAFDPVKVRLSLNSDNIQHEKFVLQLVSPFIEGFSVPPIEEMDTSCEPTNDSGKKRKSTGDEKKNKNKKSPKNKN</sequence>
<dbReference type="AlphaFoldDB" id="A0A9P0KF42"/>
<feature type="compositionally biased region" description="Basic residues" evidence="5">
    <location>
        <begin position="432"/>
        <end position="442"/>
    </location>
</feature>
<comment type="subcellular location">
    <subcellularLocation>
        <location evidence="1">Nucleus</location>
    </subcellularLocation>
</comment>
<dbReference type="SMART" id="SM00955">
    <property type="entry name" value="RNB"/>
    <property type="match status" value="1"/>
</dbReference>
<dbReference type="GO" id="GO:0000177">
    <property type="term" value="C:cytoplasmic exosome (RNase complex)"/>
    <property type="evidence" value="ECO:0007669"/>
    <property type="project" value="TreeGrafter"/>
</dbReference>
<evidence type="ECO:0000256" key="4">
    <source>
        <dbReference type="ARBA" id="ARBA00023242"/>
    </source>
</evidence>
<gene>
    <name evidence="7" type="ORF">ACAOBT_LOCUS10081</name>
</gene>
<dbReference type="GO" id="GO:0071031">
    <property type="term" value="P:nuclear mRNA surveillance of mRNA 3'-end processing"/>
    <property type="evidence" value="ECO:0007669"/>
    <property type="project" value="TreeGrafter"/>
</dbReference>
<evidence type="ECO:0000256" key="2">
    <source>
        <dbReference type="ARBA" id="ARBA00022552"/>
    </source>
</evidence>
<keyword evidence="2" id="KW-0698">rRNA processing</keyword>
<dbReference type="InterPro" id="IPR001900">
    <property type="entry name" value="RNase_II/R"/>
</dbReference>
<dbReference type="PANTHER" id="PTHR23355">
    <property type="entry name" value="RIBONUCLEASE"/>
    <property type="match status" value="1"/>
</dbReference>
<organism evidence="7 8">
    <name type="scientific">Acanthoscelides obtectus</name>
    <name type="common">Bean weevil</name>
    <name type="synonym">Bruchus obtectus</name>
    <dbReference type="NCBI Taxonomy" id="200917"/>
    <lineage>
        <taxon>Eukaryota</taxon>
        <taxon>Metazoa</taxon>
        <taxon>Ecdysozoa</taxon>
        <taxon>Arthropoda</taxon>
        <taxon>Hexapoda</taxon>
        <taxon>Insecta</taxon>
        <taxon>Pterygota</taxon>
        <taxon>Neoptera</taxon>
        <taxon>Endopterygota</taxon>
        <taxon>Coleoptera</taxon>
        <taxon>Polyphaga</taxon>
        <taxon>Cucujiformia</taxon>
        <taxon>Chrysomeloidea</taxon>
        <taxon>Chrysomelidae</taxon>
        <taxon>Bruchinae</taxon>
        <taxon>Bruchini</taxon>
        <taxon>Acanthoscelides</taxon>
    </lineage>
</organism>
<dbReference type="InterPro" id="IPR050180">
    <property type="entry name" value="RNR_Ribonuclease"/>
</dbReference>
<dbReference type="InterPro" id="IPR022966">
    <property type="entry name" value="RNase_II/R_CS"/>
</dbReference>
<dbReference type="PROSITE" id="PS01175">
    <property type="entry name" value="RIBONUCLEASE_II"/>
    <property type="match status" value="1"/>
</dbReference>
<dbReference type="Pfam" id="PF00773">
    <property type="entry name" value="RNB"/>
    <property type="match status" value="1"/>
</dbReference>
<comment type="caution">
    <text evidence="7">The sequence shown here is derived from an EMBL/GenBank/DDBJ whole genome shotgun (WGS) entry which is preliminary data.</text>
</comment>
<dbReference type="GO" id="GO:0006364">
    <property type="term" value="P:rRNA processing"/>
    <property type="evidence" value="ECO:0007669"/>
    <property type="project" value="UniProtKB-KW"/>
</dbReference>
<dbReference type="GO" id="GO:0003723">
    <property type="term" value="F:RNA binding"/>
    <property type="evidence" value="ECO:0007669"/>
    <property type="project" value="InterPro"/>
</dbReference>
<dbReference type="InterPro" id="IPR033770">
    <property type="entry name" value="RRP44_S1"/>
</dbReference>
<dbReference type="OrthoDB" id="372421at2759"/>
<dbReference type="Pfam" id="PF17215">
    <property type="entry name" value="Rrp44_S1"/>
    <property type="match status" value="1"/>
</dbReference>
<reference evidence="7" key="1">
    <citation type="submission" date="2022-03" db="EMBL/GenBank/DDBJ databases">
        <authorList>
            <person name="Sayadi A."/>
        </authorList>
    </citation>
    <scope>NUCLEOTIDE SEQUENCE</scope>
</reference>
<dbReference type="GO" id="GO:0000175">
    <property type="term" value="F:3'-5'-RNA exonuclease activity"/>
    <property type="evidence" value="ECO:0007669"/>
    <property type="project" value="TreeGrafter"/>
</dbReference>
<dbReference type="GO" id="GO:0016075">
    <property type="term" value="P:rRNA catabolic process"/>
    <property type="evidence" value="ECO:0007669"/>
    <property type="project" value="TreeGrafter"/>
</dbReference>
<feature type="domain" description="RNB" evidence="6">
    <location>
        <begin position="1"/>
        <end position="264"/>
    </location>
</feature>